<evidence type="ECO:0000256" key="1">
    <source>
        <dbReference type="SAM" id="Coils"/>
    </source>
</evidence>
<feature type="region of interest" description="Disordered" evidence="2">
    <location>
        <begin position="467"/>
        <end position="531"/>
    </location>
</feature>
<feature type="region of interest" description="Disordered" evidence="2">
    <location>
        <begin position="664"/>
        <end position="704"/>
    </location>
</feature>
<protein>
    <submittedName>
        <fullName evidence="3">Uncharacterized protein</fullName>
    </submittedName>
</protein>
<feature type="compositionally biased region" description="Basic residues" evidence="2">
    <location>
        <begin position="268"/>
        <end position="282"/>
    </location>
</feature>
<organism evidence="3 4">
    <name type="scientific">Teratosphaeria destructans</name>
    <dbReference type="NCBI Taxonomy" id="418781"/>
    <lineage>
        <taxon>Eukaryota</taxon>
        <taxon>Fungi</taxon>
        <taxon>Dikarya</taxon>
        <taxon>Ascomycota</taxon>
        <taxon>Pezizomycotina</taxon>
        <taxon>Dothideomycetes</taxon>
        <taxon>Dothideomycetidae</taxon>
        <taxon>Mycosphaerellales</taxon>
        <taxon>Teratosphaeriaceae</taxon>
        <taxon>Teratosphaeria</taxon>
    </lineage>
</organism>
<sequence length="744" mass="83910">MVFSIKVMPPGALVPAVPSTPVDEEHRHARPDFHFAVEATDDSTFADLRTRALQYIADDQADYLRKHPAASFGELKLERGTTLRSRQRVATIFPHHTSPEEIVLLLYHTNEPPPQAQKRKAPEPSLPTPDTSKRRKGKERATEPEAGSAAINAIQRIMSSQSAQRSPAAVANDPKQAPHWSLDEDRAFLPYILAGKSVRDALELAGLDGTRSQAAGRNRRKFYVDKNVTLDNLEEVRVQSARGRRFATFEDIPDSTQFPQKSSESATSKRKKRDLSKPKKPRSGGPTSMPPPARHALPQTYSHPRVTALPIGTKADSTQSTDDALLDLLDDLSDNEPTVVHNRMEVSESDESPQATHDRNDGGGADRVVETQREGVTNDAAHHDGDGDEDDVIEFEDMTGSVDEEVPRSDLELRGERLVEVWPGEDEYPSDFDGTDDEDVATTYVRVSEAAYQRMLEVGEANRRAFSNRHDAQHDATAADQLDSGQVQPDVVDHPGPGRPDLPLPTIEPEEPADDQPQQITRPPRRHAPHLTDEALKAECRKKCVYHDREGPWYLDFLVYQRELQYARDDGDEDRARTLISDFDHLDMKYRRKFFKIGPELFDNYDDWAPMPLVMRPGDDVPQLCYSQRELRIQKEAFDRREEELRRLKKAAEHLNEIELQDDARRRAMGGSESVGGEGESEDEQYYTVPTSAQKPREELREYNPQVLLPPKLLKAKLSKLERKTLNRAAKRAAKVASARVRKL</sequence>
<feature type="compositionally biased region" description="Acidic residues" evidence="2">
    <location>
        <begin position="386"/>
        <end position="397"/>
    </location>
</feature>
<comment type="caution">
    <text evidence="3">The sequence shown here is derived from an EMBL/GenBank/DDBJ whole genome shotgun (WGS) entry which is preliminary data.</text>
</comment>
<dbReference type="EMBL" id="RIBY02002123">
    <property type="protein sequence ID" value="KAH9825423.1"/>
    <property type="molecule type" value="Genomic_DNA"/>
</dbReference>
<keyword evidence="1" id="KW-0175">Coiled coil</keyword>
<proteinExistence type="predicted"/>
<accession>A0A9W7SMX9</accession>
<reference evidence="3 4" key="1">
    <citation type="journal article" date="2018" name="IMA Fungus">
        <title>IMA Genome-F 10: Nine draft genome sequences of Claviceps purpurea s.lat., including C. arundinis, C. humidiphila, and C. cf. spartinae, pseudomolecules for the pitch canker pathogen Fusarium circinatum, draft genome of Davidsoniella eucalypti, Grosmannia galeiformis, Quambalaria eucalypti, and Teratosphaeria destructans.</title>
        <authorList>
            <person name="Wingfield B.D."/>
            <person name="Liu M."/>
            <person name="Nguyen H.D."/>
            <person name="Lane F.A."/>
            <person name="Morgan S.W."/>
            <person name="De Vos L."/>
            <person name="Wilken P.M."/>
            <person name="Duong T.A."/>
            <person name="Aylward J."/>
            <person name="Coetzee M.P."/>
            <person name="Dadej K."/>
            <person name="De Beer Z.W."/>
            <person name="Findlay W."/>
            <person name="Havenga M."/>
            <person name="Kolarik M."/>
            <person name="Menzies J.G."/>
            <person name="Naidoo K."/>
            <person name="Pochopski O."/>
            <person name="Shoukouhi P."/>
            <person name="Santana Q.C."/>
            <person name="Seifert K.A."/>
            <person name="Soal N."/>
            <person name="Steenkamp E.T."/>
            <person name="Tatham C.T."/>
            <person name="van der Nest M.A."/>
            <person name="Wingfield M.J."/>
        </authorList>
    </citation>
    <scope>NUCLEOTIDE SEQUENCE [LARGE SCALE GENOMIC DNA]</scope>
    <source>
        <strain evidence="3">CMW44962</strain>
    </source>
</reference>
<dbReference type="Proteomes" id="UP001138500">
    <property type="component" value="Unassembled WGS sequence"/>
</dbReference>
<evidence type="ECO:0000313" key="4">
    <source>
        <dbReference type="Proteomes" id="UP001138500"/>
    </source>
</evidence>
<dbReference type="OrthoDB" id="10395878at2759"/>
<keyword evidence="4" id="KW-1185">Reference proteome</keyword>
<evidence type="ECO:0000256" key="2">
    <source>
        <dbReference type="SAM" id="MobiDB-lite"/>
    </source>
</evidence>
<dbReference type="AlphaFoldDB" id="A0A9W7SMX9"/>
<name>A0A9W7SMX9_9PEZI</name>
<feature type="region of interest" description="Disordered" evidence="2">
    <location>
        <begin position="112"/>
        <end position="178"/>
    </location>
</feature>
<evidence type="ECO:0000313" key="3">
    <source>
        <dbReference type="EMBL" id="KAH9825423.1"/>
    </source>
</evidence>
<reference evidence="3 4" key="2">
    <citation type="journal article" date="2021" name="Curr. Genet.">
        <title>Genetic response to nitrogen starvation in the aggressive Eucalyptus foliar pathogen Teratosphaeria destructans.</title>
        <authorList>
            <person name="Havenga M."/>
            <person name="Wingfield B.D."/>
            <person name="Wingfield M.J."/>
            <person name="Dreyer L.L."/>
            <person name="Roets F."/>
            <person name="Aylward J."/>
        </authorList>
    </citation>
    <scope>NUCLEOTIDE SEQUENCE [LARGE SCALE GENOMIC DNA]</scope>
    <source>
        <strain evidence="3">CMW44962</strain>
    </source>
</reference>
<gene>
    <name evidence="3" type="ORF">Tdes44962_MAKER04264</name>
</gene>
<feature type="coiled-coil region" evidence="1">
    <location>
        <begin position="631"/>
        <end position="661"/>
    </location>
</feature>
<feature type="compositionally biased region" description="Polar residues" evidence="2">
    <location>
        <begin position="254"/>
        <end position="266"/>
    </location>
</feature>
<feature type="compositionally biased region" description="Acidic residues" evidence="2">
    <location>
        <begin position="324"/>
        <end position="334"/>
    </location>
</feature>
<feature type="region of interest" description="Disordered" evidence="2">
    <location>
        <begin position="250"/>
        <end position="408"/>
    </location>
</feature>